<dbReference type="EMBL" id="CP011125">
    <property type="protein sequence ID" value="AKF10896.1"/>
    <property type="molecule type" value="Genomic_DNA"/>
</dbReference>
<keyword evidence="2" id="KW-1185">Reference proteome</keyword>
<reference evidence="1 2" key="1">
    <citation type="submission" date="2015-03" db="EMBL/GenBank/DDBJ databases">
        <title>Genome assembly of Sandaracinus amylolyticus DSM 53668.</title>
        <authorList>
            <person name="Sharma G."/>
            <person name="Subramanian S."/>
        </authorList>
    </citation>
    <scope>NUCLEOTIDE SEQUENCE [LARGE SCALE GENOMIC DNA]</scope>
    <source>
        <strain evidence="1 2">DSM 53668</strain>
    </source>
</reference>
<dbReference type="KEGG" id="samy:DB32_008045"/>
<protein>
    <recommendedName>
        <fullName evidence="3">Bacterial spore germination immunoglobulin-like domain-containing protein</fullName>
    </recommendedName>
</protein>
<sequence length="135" mass="14730">MRGRTLLIAITCALTAAACGTTPTEMHAEGTQRVPAAKAEIDVEMEGTHRDVDVQVSDLPEPQSLGEDFSRYGVWMIPSGGAPQFVGFLRYQSDIEYGELETRAPLDPVEIVVTAERGEIGTEPSDVVVLRRRID</sequence>
<proteinExistence type="predicted"/>
<dbReference type="PROSITE" id="PS51257">
    <property type="entry name" value="PROKAR_LIPOPROTEIN"/>
    <property type="match status" value="1"/>
</dbReference>
<dbReference type="Proteomes" id="UP000034883">
    <property type="component" value="Chromosome"/>
</dbReference>
<dbReference type="AlphaFoldDB" id="A0A0F6W9M8"/>
<organism evidence="1 2">
    <name type="scientific">Sandaracinus amylolyticus</name>
    <dbReference type="NCBI Taxonomy" id="927083"/>
    <lineage>
        <taxon>Bacteria</taxon>
        <taxon>Pseudomonadati</taxon>
        <taxon>Myxococcota</taxon>
        <taxon>Polyangia</taxon>
        <taxon>Polyangiales</taxon>
        <taxon>Sandaracinaceae</taxon>
        <taxon>Sandaracinus</taxon>
    </lineage>
</organism>
<gene>
    <name evidence="1" type="ORF">DB32_008045</name>
</gene>
<dbReference type="RefSeq" id="WP_157070114.1">
    <property type="nucleotide sequence ID" value="NZ_CP011125.1"/>
</dbReference>
<name>A0A0F6W9M8_9BACT</name>
<evidence type="ECO:0008006" key="3">
    <source>
        <dbReference type="Google" id="ProtNLM"/>
    </source>
</evidence>
<dbReference type="STRING" id="927083.DB32_008045"/>
<evidence type="ECO:0000313" key="1">
    <source>
        <dbReference type="EMBL" id="AKF10896.1"/>
    </source>
</evidence>
<accession>A0A0F6W9M8</accession>
<evidence type="ECO:0000313" key="2">
    <source>
        <dbReference type="Proteomes" id="UP000034883"/>
    </source>
</evidence>